<evidence type="ECO:0000256" key="11">
    <source>
        <dbReference type="RuleBase" id="RU003357"/>
    </source>
</evidence>
<dbReference type="EMBL" id="FNAO01000009">
    <property type="protein sequence ID" value="SDE96020.1"/>
    <property type="molecule type" value="Genomic_DNA"/>
</dbReference>
<evidence type="ECO:0000259" key="13">
    <source>
        <dbReference type="Pfam" id="PF00593"/>
    </source>
</evidence>
<accession>A0A1G7H6F8</accession>
<dbReference type="Gene3D" id="2.170.130.10">
    <property type="entry name" value="TonB-dependent receptor, plug domain"/>
    <property type="match status" value="1"/>
</dbReference>
<dbReference type="InterPro" id="IPR008969">
    <property type="entry name" value="CarboxyPept-like_regulatory"/>
</dbReference>
<protein>
    <submittedName>
        <fullName evidence="15">TonB-dependent Receptor Plug Domain</fullName>
    </submittedName>
</protein>
<evidence type="ECO:0000313" key="15">
    <source>
        <dbReference type="EMBL" id="SDE96020.1"/>
    </source>
</evidence>
<reference evidence="15 16" key="1">
    <citation type="submission" date="2016-10" db="EMBL/GenBank/DDBJ databases">
        <authorList>
            <person name="de Groot N.N."/>
        </authorList>
    </citation>
    <scope>NUCLEOTIDE SEQUENCE [LARGE SCALE GENOMIC DNA]</scope>
    <source>
        <strain evidence="15 16">DSM 23421</strain>
    </source>
</reference>
<dbReference type="InterPro" id="IPR039426">
    <property type="entry name" value="TonB-dep_rcpt-like"/>
</dbReference>
<dbReference type="GO" id="GO:0015344">
    <property type="term" value="F:siderophore uptake transmembrane transporter activity"/>
    <property type="evidence" value="ECO:0007669"/>
    <property type="project" value="TreeGrafter"/>
</dbReference>
<organism evidence="15 16">
    <name type="scientific">Pricia antarctica</name>
    <dbReference type="NCBI Taxonomy" id="641691"/>
    <lineage>
        <taxon>Bacteria</taxon>
        <taxon>Pseudomonadati</taxon>
        <taxon>Bacteroidota</taxon>
        <taxon>Flavobacteriia</taxon>
        <taxon>Flavobacteriales</taxon>
        <taxon>Flavobacteriaceae</taxon>
        <taxon>Pricia</taxon>
    </lineage>
</organism>
<dbReference type="InterPro" id="IPR037066">
    <property type="entry name" value="Plug_dom_sf"/>
</dbReference>
<dbReference type="PANTHER" id="PTHR30069:SF29">
    <property type="entry name" value="HEMOGLOBIN AND HEMOGLOBIN-HAPTOGLOBIN-BINDING PROTEIN 1-RELATED"/>
    <property type="match status" value="1"/>
</dbReference>
<dbReference type="RefSeq" id="WP_091872421.1">
    <property type="nucleotide sequence ID" value="NZ_FNAO01000009.1"/>
</dbReference>
<evidence type="ECO:0000256" key="8">
    <source>
        <dbReference type="ARBA" id="ARBA00023170"/>
    </source>
</evidence>
<evidence type="ECO:0000256" key="6">
    <source>
        <dbReference type="ARBA" id="ARBA00023077"/>
    </source>
</evidence>
<dbReference type="Proteomes" id="UP000199109">
    <property type="component" value="Unassembled WGS sequence"/>
</dbReference>
<keyword evidence="5 12" id="KW-0732">Signal</keyword>
<evidence type="ECO:0000256" key="5">
    <source>
        <dbReference type="ARBA" id="ARBA00022729"/>
    </source>
</evidence>
<keyword evidence="8 15" id="KW-0675">Receptor</keyword>
<feature type="domain" description="TonB-dependent receptor plug" evidence="14">
    <location>
        <begin position="115"/>
        <end position="224"/>
    </location>
</feature>
<proteinExistence type="inferred from homology"/>
<keyword evidence="4 10" id="KW-0812">Transmembrane</keyword>
<dbReference type="OrthoDB" id="1453181at2"/>
<dbReference type="Gene3D" id="2.60.40.1120">
    <property type="entry name" value="Carboxypeptidase-like, regulatory domain"/>
    <property type="match status" value="1"/>
</dbReference>
<gene>
    <name evidence="15" type="ORF">SAMN05421636_10926</name>
</gene>
<comment type="similarity">
    <text evidence="10 11">Belongs to the TonB-dependent receptor family.</text>
</comment>
<dbReference type="InterPro" id="IPR012910">
    <property type="entry name" value="Plug_dom"/>
</dbReference>
<dbReference type="SUPFAM" id="SSF49464">
    <property type="entry name" value="Carboxypeptidase regulatory domain-like"/>
    <property type="match status" value="1"/>
</dbReference>
<feature type="chain" id="PRO_5011489309" evidence="12">
    <location>
        <begin position="20"/>
        <end position="908"/>
    </location>
</feature>
<dbReference type="SUPFAM" id="SSF56935">
    <property type="entry name" value="Porins"/>
    <property type="match status" value="1"/>
</dbReference>
<evidence type="ECO:0000259" key="14">
    <source>
        <dbReference type="Pfam" id="PF07715"/>
    </source>
</evidence>
<evidence type="ECO:0000256" key="4">
    <source>
        <dbReference type="ARBA" id="ARBA00022692"/>
    </source>
</evidence>
<keyword evidence="7 10" id="KW-0472">Membrane</keyword>
<dbReference type="Pfam" id="PF13715">
    <property type="entry name" value="CarbopepD_reg_2"/>
    <property type="match status" value="1"/>
</dbReference>
<dbReference type="InterPro" id="IPR000531">
    <property type="entry name" value="Beta-barrel_TonB"/>
</dbReference>
<name>A0A1G7H6F8_9FLAO</name>
<dbReference type="Pfam" id="PF07715">
    <property type="entry name" value="Plug"/>
    <property type="match status" value="1"/>
</dbReference>
<dbReference type="Pfam" id="PF00593">
    <property type="entry name" value="TonB_dep_Rec_b-barrel"/>
    <property type="match status" value="1"/>
</dbReference>
<feature type="domain" description="TonB-dependent receptor-like beta-barrel" evidence="13">
    <location>
        <begin position="376"/>
        <end position="861"/>
    </location>
</feature>
<evidence type="ECO:0000256" key="3">
    <source>
        <dbReference type="ARBA" id="ARBA00022452"/>
    </source>
</evidence>
<evidence type="ECO:0000256" key="1">
    <source>
        <dbReference type="ARBA" id="ARBA00004571"/>
    </source>
</evidence>
<evidence type="ECO:0000256" key="7">
    <source>
        <dbReference type="ARBA" id="ARBA00023136"/>
    </source>
</evidence>
<evidence type="ECO:0000256" key="9">
    <source>
        <dbReference type="ARBA" id="ARBA00023237"/>
    </source>
</evidence>
<evidence type="ECO:0000256" key="2">
    <source>
        <dbReference type="ARBA" id="ARBA00022448"/>
    </source>
</evidence>
<evidence type="ECO:0000256" key="12">
    <source>
        <dbReference type="SAM" id="SignalP"/>
    </source>
</evidence>
<keyword evidence="3 10" id="KW-1134">Transmembrane beta strand</keyword>
<feature type="signal peptide" evidence="12">
    <location>
        <begin position="1"/>
        <end position="19"/>
    </location>
</feature>
<keyword evidence="2 10" id="KW-0813">Transport</keyword>
<keyword evidence="9 10" id="KW-0998">Cell outer membrane</keyword>
<keyword evidence="16" id="KW-1185">Reference proteome</keyword>
<dbReference type="AlphaFoldDB" id="A0A1G7H6F8"/>
<dbReference type="PANTHER" id="PTHR30069">
    <property type="entry name" value="TONB-DEPENDENT OUTER MEMBRANE RECEPTOR"/>
    <property type="match status" value="1"/>
</dbReference>
<dbReference type="GO" id="GO:0009279">
    <property type="term" value="C:cell outer membrane"/>
    <property type="evidence" value="ECO:0007669"/>
    <property type="project" value="UniProtKB-SubCell"/>
</dbReference>
<evidence type="ECO:0000256" key="10">
    <source>
        <dbReference type="PROSITE-ProRule" id="PRU01360"/>
    </source>
</evidence>
<dbReference type="STRING" id="641691.SAMN05421636_10926"/>
<dbReference type="GO" id="GO:0044718">
    <property type="term" value="P:siderophore transmembrane transport"/>
    <property type="evidence" value="ECO:0007669"/>
    <property type="project" value="TreeGrafter"/>
</dbReference>
<dbReference type="Gene3D" id="2.40.170.20">
    <property type="entry name" value="TonB-dependent receptor, beta-barrel domain"/>
    <property type="match status" value="1"/>
</dbReference>
<sequence>MKKFYFAMAVFLIAAVAFSQGTITGTVIDQQMDQPLAGANIVVKGTTNGVSTDFDGNFSIEVSEASGTLVVSYIGYIRKEVNFNGPGNIGRITLLEDAESLDEVIVTGVQDIAKDRKTPVAVSTIKAAEIQEKLGSQEFPEILNTTPSIYATKSGGGFGDSRINIRGFDTDNSAVMINGIPVNDMENGQVYWSNWAGLADVTSAIQVQRGLGSSKLAVSSVGGTINVVTQSAANAEGGTIGGTVGNDGYVKTLASYSTGRLDNGFSTSLLFSRTGGSMYADGTEFEGYNFFVALGYSTGKHSLEFTVTGAPQWHNQRGRATSISDQIRYGNGDGEPNRRYNESWGYLNGEEYTFSGNFYHKPVISLNWSWDISDKTTLETSTYASFGRGGSLGEIGEIGGRRQFALPRTADGLVRVDDIATYNSGTAVADFNDGNPREQIDGQYVNNSDRNPNANNTNGITRRSSLNSHNWYGLLANFNNRISEKLTIDFGLDLRTYKGYHYRRVNDRLGGDVYQQTDDQNNPLGEGASNLFLETYPGNQPWWVFGNIDDEEKIDYYNTGLVNWLGVFAQVEYNFTEDITAFVQGALSNQGFAREEFFEETPPEKTDFENILGGNVKGGVNWNINANHNIFANAGYYSKQPLFDAVYINFGNNLNPNLTNEKIVGAELGYGYRSSNFRANVNLYRTSWKDRFANTGATFNAGTPQEIRGTANLLGITQVHTGAEFDARLQVSDRIAFTGMMSIGNWKYQGDVSATFFDNNQEPIIIDGQPQQEILPLDGVKVGDAAQFTAYIGTDIGIIENLSFDAGYRFADNLYADFDATDVNENGALKLPSFGLADAGVSYGLPLGENLLSFRINVNNLFDTTYIAESDTNDFVEAGDETYDGINVSNRVYFGFGRTWNASVRFNF</sequence>
<evidence type="ECO:0000313" key="16">
    <source>
        <dbReference type="Proteomes" id="UP000199109"/>
    </source>
</evidence>
<comment type="subcellular location">
    <subcellularLocation>
        <location evidence="1 10">Cell outer membrane</location>
        <topology evidence="1 10">Multi-pass membrane protein</topology>
    </subcellularLocation>
</comment>
<keyword evidence="6 11" id="KW-0798">TonB box</keyword>
<dbReference type="InterPro" id="IPR036942">
    <property type="entry name" value="Beta-barrel_TonB_sf"/>
</dbReference>
<dbReference type="PROSITE" id="PS52016">
    <property type="entry name" value="TONB_DEPENDENT_REC_3"/>
    <property type="match status" value="1"/>
</dbReference>